<dbReference type="RefSeq" id="WP_169075697.1">
    <property type="nucleotide sequence ID" value="NZ_JABBXH010000004.1"/>
</dbReference>
<keyword evidence="6" id="KW-1185">Reference proteome</keyword>
<dbReference type="Proteomes" id="UP000568664">
    <property type="component" value="Unassembled WGS sequence"/>
</dbReference>
<dbReference type="InterPro" id="IPR016032">
    <property type="entry name" value="Sig_transdc_resp-reg_C-effctor"/>
</dbReference>
<evidence type="ECO:0000313" key="5">
    <source>
        <dbReference type="EMBL" id="NMP32355.1"/>
    </source>
</evidence>
<keyword evidence="1" id="KW-0805">Transcription regulation</keyword>
<dbReference type="Pfam" id="PF00196">
    <property type="entry name" value="GerE"/>
    <property type="match status" value="1"/>
</dbReference>
<gene>
    <name evidence="5" type="ORF">HII17_12360</name>
</gene>
<dbReference type="PANTHER" id="PTHR44688:SF16">
    <property type="entry name" value="DNA-BINDING TRANSCRIPTIONAL ACTIVATOR DEVR_DOSR"/>
    <property type="match status" value="1"/>
</dbReference>
<name>A0A7Y0LD26_9GAMM</name>
<dbReference type="GO" id="GO:0006355">
    <property type="term" value="P:regulation of DNA-templated transcription"/>
    <property type="evidence" value="ECO:0007669"/>
    <property type="project" value="InterPro"/>
</dbReference>
<evidence type="ECO:0000256" key="1">
    <source>
        <dbReference type="ARBA" id="ARBA00023015"/>
    </source>
</evidence>
<dbReference type="PROSITE" id="PS00622">
    <property type="entry name" value="HTH_LUXR_1"/>
    <property type="match status" value="1"/>
</dbReference>
<dbReference type="PRINTS" id="PR00038">
    <property type="entry name" value="HTHLUXR"/>
</dbReference>
<keyword evidence="2" id="KW-0238">DNA-binding</keyword>
<dbReference type="EMBL" id="JABBXH010000004">
    <property type="protein sequence ID" value="NMP32355.1"/>
    <property type="molecule type" value="Genomic_DNA"/>
</dbReference>
<organism evidence="5 6">
    <name type="scientific">Thalassotalea algicola</name>
    <dbReference type="NCBI Taxonomy" id="2716224"/>
    <lineage>
        <taxon>Bacteria</taxon>
        <taxon>Pseudomonadati</taxon>
        <taxon>Pseudomonadota</taxon>
        <taxon>Gammaproteobacteria</taxon>
        <taxon>Alteromonadales</taxon>
        <taxon>Colwelliaceae</taxon>
        <taxon>Thalassotalea</taxon>
    </lineage>
</organism>
<evidence type="ECO:0000313" key="6">
    <source>
        <dbReference type="Proteomes" id="UP000568664"/>
    </source>
</evidence>
<dbReference type="AlphaFoldDB" id="A0A7Y0LD26"/>
<evidence type="ECO:0000256" key="2">
    <source>
        <dbReference type="ARBA" id="ARBA00023125"/>
    </source>
</evidence>
<evidence type="ECO:0000256" key="3">
    <source>
        <dbReference type="ARBA" id="ARBA00023163"/>
    </source>
</evidence>
<dbReference type="PANTHER" id="PTHR44688">
    <property type="entry name" value="DNA-BINDING TRANSCRIPTIONAL ACTIVATOR DEVR_DOSR"/>
    <property type="match status" value="1"/>
</dbReference>
<keyword evidence="3" id="KW-0804">Transcription</keyword>
<dbReference type="Gene3D" id="3.40.50.2300">
    <property type="match status" value="1"/>
</dbReference>
<sequence length="208" mass="22952">MVTDQDEPPVKVDDNSILIKSLKSLIEKEKKSFPNTAASSDTQAIVMLDNCAPVLLSLNLNENQNTASKGNNVSTRLVVLTVSEDNQEVLSAIDCASHSNLLENNHLNELIEKIKKATLKANVDFKPSKDKTIKSNGAFSSLTCRELEILNLIAKGLSNKLIARELNISDGTVKVHVKHLLKKLKLKSRVEAAVWMINNMTNQPLKLK</sequence>
<feature type="domain" description="HTH luxR-type" evidence="4">
    <location>
        <begin position="135"/>
        <end position="200"/>
    </location>
</feature>
<accession>A0A7Y0LD26</accession>
<dbReference type="PROSITE" id="PS50043">
    <property type="entry name" value="HTH_LUXR_2"/>
    <property type="match status" value="1"/>
</dbReference>
<protein>
    <submittedName>
        <fullName evidence="5">Winged helix-turn-helix transcriptional regulator</fullName>
    </submittedName>
</protein>
<dbReference type="InterPro" id="IPR000792">
    <property type="entry name" value="Tscrpt_reg_LuxR_C"/>
</dbReference>
<reference evidence="5 6" key="1">
    <citation type="submission" date="2020-04" db="EMBL/GenBank/DDBJ databases">
        <title>Thalassotalea sp. M1531, isolated from the surface of marine red alga.</title>
        <authorList>
            <person name="Pang L."/>
            <person name="Lu D.-C."/>
        </authorList>
    </citation>
    <scope>NUCLEOTIDE SEQUENCE [LARGE SCALE GENOMIC DNA]</scope>
    <source>
        <strain evidence="5 6">M1531</strain>
    </source>
</reference>
<evidence type="ECO:0000259" key="4">
    <source>
        <dbReference type="PROSITE" id="PS50043"/>
    </source>
</evidence>
<proteinExistence type="predicted"/>
<dbReference type="SMART" id="SM00421">
    <property type="entry name" value="HTH_LUXR"/>
    <property type="match status" value="1"/>
</dbReference>
<dbReference type="GO" id="GO:0003677">
    <property type="term" value="F:DNA binding"/>
    <property type="evidence" value="ECO:0007669"/>
    <property type="project" value="UniProtKB-KW"/>
</dbReference>
<dbReference type="SUPFAM" id="SSF46894">
    <property type="entry name" value="C-terminal effector domain of the bipartite response regulators"/>
    <property type="match status" value="1"/>
</dbReference>
<comment type="caution">
    <text evidence="5">The sequence shown here is derived from an EMBL/GenBank/DDBJ whole genome shotgun (WGS) entry which is preliminary data.</text>
</comment>